<gene>
    <name evidence="3" type="ORF">BJ875DRAFT_483309</name>
</gene>
<comment type="caution">
    <text evidence="3">The sequence shown here is derived from an EMBL/GenBank/DDBJ whole genome shotgun (WGS) entry which is preliminary data.</text>
</comment>
<dbReference type="EMBL" id="MU251434">
    <property type="protein sequence ID" value="KAG9235360.1"/>
    <property type="molecule type" value="Genomic_DNA"/>
</dbReference>
<keyword evidence="2" id="KW-1133">Transmembrane helix</keyword>
<sequence length="448" mass="50829">MKAPNPALLDKLPSAYRNGVYREESHGSGAGTATASASSSRRPRGVAYREEELPAYEEAPLLSASDASFQSHPKPDAEIRRRWYQPPPDLPFSTHGHNPRDVQTYFPDYSSDAETLRQMIYEQASYPPTYYLELKGIHNETTYRASVNGNGITIGHLTGHHHGRRRFSNSNESRTTKTITDFVIRINITHLLSIGPTVGGELHLLEDNKRGYRGGIIKRLTPNVTSPDIDNQHEELKAWCDKYVADPSALKSFTLKRAIINHDTKRLESLIRSLVASTNYRGHVSVHFPITHETVTIYSPGRINQWRMKTWIRWVFYLTFLWIFSWLYLFLSTARYSVVRVVFPYADASPEDALHGVERRPTVMSEASWFELWEKSIKRAVLGRMNCRQTDEIGDEYRLATDNIAARGDMPQSYGSVNMFPGGVVSLFGVSGQFCGQWQDGAGWGYDC</sequence>
<keyword evidence="2" id="KW-0812">Transmembrane</keyword>
<dbReference type="PANTHER" id="PTHR37848:SF1">
    <property type="entry name" value="SUN DOMAIN-CONTAINING PROTEIN"/>
    <property type="match status" value="1"/>
</dbReference>
<evidence type="ECO:0000256" key="2">
    <source>
        <dbReference type="SAM" id="Phobius"/>
    </source>
</evidence>
<evidence type="ECO:0000256" key="1">
    <source>
        <dbReference type="SAM" id="MobiDB-lite"/>
    </source>
</evidence>
<name>A0A9P7YKS8_9HELO</name>
<feature type="compositionally biased region" description="Low complexity" evidence="1">
    <location>
        <begin position="31"/>
        <end position="40"/>
    </location>
</feature>
<dbReference type="AlphaFoldDB" id="A0A9P7YKS8"/>
<organism evidence="3 4">
    <name type="scientific">Amylocarpus encephaloides</name>
    <dbReference type="NCBI Taxonomy" id="45428"/>
    <lineage>
        <taxon>Eukaryota</taxon>
        <taxon>Fungi</taxon>
        <taxon>Dikarya</taxon>
        <taxon>Ascomycota</taxon>
        <taxon>Pezizomycotina</taxon>
        <taxon>Leotiomycetes</taxon>
        <taxon>Helotiales</taxon>
        <taxon>Helotiales incertae sedis</taxon>
        <taxon>Amylocarpus</taxon>
    </lineage>
</organism>
<evidence type="ECO:0000313" key="3">
    <source>
        <dbReference type="EMBL" id="KAG9235360.1"/>
    </source>
</evidence>
<keyword evidence="4" id="KW-1185">Reference proteome</keyword>
<dbReference type="Proteomes" id="UP000824998">
    <property type="component" value="Unassembled WGS sequence"/>
</dbReference>
<feature type="region of interest" description="Disordered" evidence="1">
    <location>
        <begin position="19"/>
        <end position="52"/>
    </location>
</feature>
<dbReference type="PANTHER" id="PTHR37848">
    <property type="entry name" value="EXPRESSED PROTEIN"/>
    <property type="match status" value="1"/>
</dbReference>
<keyword evidence="2" id="KW-0472">Membrane</keyword>
<proteinExistence type="predicted"/>
<reference evidence="3" key="1">
    <citation type="journal article" date="2021" name="IMA Fungus">
        <title>Genomic characterization of three marine fungi, including Emericellopsis atlantica sp. nov. with signatures of a generalist lifestyle and marine biomass degradation.</title>
        <authorList>
            <person name="Hagestad O.C."/>
            <person name="Hou L."/>
            <person name="Andersen J.H."/>
            <person name="Hansen E.H."/>
            <person name="Altermark B."/>
            <person name="Li C."/>
            <person name="Kuhnert E."/>
            <person name="Cox R.J."/>
            <person name="Crous P.W."/>
            <person name="Spatafora J.W."/>
            <person name="Lail K."/>
            <person name="Amirebrahimi M."/>
            <person name="Lipzen A."/>
            <person name="Pangilinan J."/>
            <person name="Andreopoulos W."/>
            <person name="Hayes R.D."/>
            <person name="Ng V."/>
            <person name="Grigoriev I.V."/>
            <person name="Jackson S.A."/>
            <person name="Sutton T.D.S."/>
            <person name="Dobson A.D.W."/>
            <person name="Rama T."/>
        </authorList>
    </citation>
    <scope>NUCLEOTIDE SEQUENCE</scope>
    <source>
        <strain evidence="3">TRa018bII</strain>
    </source>
</reference>
<accession>A0A9P7YKS8</accession>
<protein>
    <submittedName>
        <fullName evidence="3">Uncharacterized protein</fullName>
    </submittedName>
</protein>
<dbReference type="OrthoDB" id="203796at2759"/>
<feature type="transmembrane region" description="Helical" evidence="2">
    <location>
        <begin position="311"/>
        <end position="331"/>
    </location>
</feature>
<evidence type="ECO:0000313" key="4">
    <source>
        <dbReference type="Proteomes" id="UP000824998"/>
    </source>
</evidence>